<protein>
    <recommendedName>
        <fullName evidence="4">CvpA family protein</fullName>
    </recommendedName>
</protein>
<keyword evidence="1" id="KW-0472">Membrane</keyword>
<dbReference type="Proteomes" id="UP000602284">
    <property type="component" value="Unassembled WGS sequence"/>
</dbReference>
<keyword evidence="1" id="KW-1133">Transmembrane helix</keyword>
<feature type="transmembrane region" description="Helical" evidence="1">
    <location>
        <begin position="145"/>
        <end position="167"/>
    </location>
</feature>
<proteinExistence type="predicted"/>
<evidence type="ECO:0000313" key="2">
    <source>
        <dbReference type="EMBL" id="MBL0385037.1"/>
    </source>
</evidence>
<gene>
    <name evidence="2" type="ORF">JJB07_00125</name>
</gene>
<evidence type="ECO:0000256" key="1">
    <source>
        <dbReference type="SAM" id="Phobius"/>
    </source>
</evidence>
<name>A0ABS1J448_9BACL</name>
<feature type="transmembrane region" description="Helical" evidence="1">
    <location>
        <begin position="104"/>
        <end position="125"/>
    </location>
</feature>
<sequence length="192" mass="21544">MVDLCIAVVLSWCVWFGWQRGFWRTCMDAIALLVPMFLLTFSIPFLKGVLVDKSWSFALAKWMAGHLVHTSPQSSGFLNVTQATPVVQGLGPDVSVIVERLYDLLLLGLMGGTVFVGLQMILRVYETLWRNAQGMWKSRFVGSAVGLGIGATISTYLVSVLGLVCWLDGMQWLDGELMHSMFVRSLYRLIFW</sequence>
<dbReference type="EMBL" id="JAEQNB010000001">
    <property type="protein sequence ID" value="MBL0385037.1"/>
    <property type="molecule type" value="Genomic_DNA"/>
</dbReference>
<feature type="transmembrane region" description="Helical" evidence="1">
    <location>
        <begin position="29"/>
        <end position="51"/>
    </location>
</feature>
<organism evidence="2 3">
    <name type="scientific">Tumebacillus amylolyticus</name>
    <dbReference type="NCBI Taxonomy" id="2801339"/>
    <lineage>
        <taxon>Bacteria</taxon>
        <taxon>Bacillati</taxon>
        <taxon>Bacillota</taxon>
        <taxon>Bacilli</taxon>
        <taxon>Bacillales</taxon>
        <taxon>Alicyclobacillaceae</taxon>
        <taxon>Tumebacillus</taxon>
    </lineage>
</organism>
<dbReference type="RefSeq" id="WP_201630146.1">
    <property type="nucleotide sequence ID" value="NZ_JAEQNB010000001.1"/>
</dbReference>
<accession>A0ABS1J448</accession>
<comment type="caution">
    <text evidence="2">The sequence shown here is derived from an EMBL/GenBank/DDBJ whole genome shotgun (WGS) entry which is preliminary data.</text>
</comment>
<evidence type="ECO:0008006" key="4">
    <source>
        <dbReference type="Google" id="ProtNLM"/>
    </source>
</evidence>
<keyword evidence="3" id="KW-1185">Reference proteome</keyword>
<keyword evidence="1" id="KW-0812">Transmembrane</keyword>
<reference evidence="2 3" key="1">
    <citation type="submission" date="2021-01" db="EMBL/GenBank/DDBJ databases">
        <title>Tumebacillus sp. strain ITR2 16S ribosomal RNA gene Genome sequencing and assembly.</title>
        <authorList>
            <person name="Kang M."/>
        </authorList>
    </citation>
    <scope>NUCLEOTIDE SEQUENCE [LARGE SCALE GENOMIC DNA]</scope>
    <source>
        <strain evidence="2 3">ITR2</strain>
    </source>
</reference>
<evidence type="ECO:0000313" key="3">
    <source>
        <dbReference type="Proteomes" id="UP000602284"/>
    </source>
</evidence>